<comment type="function">
    <text evidence="5">Allows the formation of correctly charged Gln-tRNA(Gln) through the transamidation of misacylated Glu-tRNA(Gln) in the mitochondria. The reaction takes place in the presence of glutamine and ATP through an activated gamma-phospho-Glu-tRNA(Gln).</text>
</comment>
<dbReference type="InterPro" id="IPR000120">
    <property type="entry name" value="Amidase"/>
</dbReference>
<reference evidence="7" key="1">
    <citation type="submission" date="2020-11" db="EMBL/GenBank/DDBJ databases">
        <authorList>
            <person name="Whiteford S."/>
        </authorList>
    </citation>
    <scope>NUCLEOTIDE SEQUENCE</scope>
</reference>
<comment type="catalytic activity">
    <reaction evidence="5">
        <text>L-glutamyl-tRNA(Gln) + L-glutamine + ATP + H2O = L-glutaminyl-tRNA(Gln) + L-glutamate + ADP + phosphate + H(+)</text>
        <dbReference type="Rhea" id="RHEA:17521"/>
        <dbReference type="Rhea" id="RHEA-COMP:9681"/>
        <dbReference type="Rhea" id="RHEA-COMP:9684"/>
        <dbReference type="ChEBI" id="CHEBI:15377"/>
        <dbReference type="ChEBI" id="CHEBI:15378"/>
        <dbReference type="ChEBI" id="CHEBI:29985"/>
        <dbReference type="ChEBI" id="CHEBI:30616"/>
        <dbReference type="ChEBI" id="CHEBI:43474"/>
        <dbReference type="ChEBI" id="CHEBI:58359"/>
        <dbReference type="ChEBI" id="CHEBI:78520"/>
        <dbReference type="ChEBI" id="CHEBI:78521"/>
        <dbReference type="ChEBI" id="CHEBI:456216"/>
        <dbReference type="EC" id="6.3.5.7"/>
    </reaction>
</comment>
<dbReference type="Gene3D" id="3.90.1300.10">
    <property type="entry name" value="Amidase signature (AS) domain"/>
    <property type="match status" value="1"/>
</dbReference>
<dbReference type="Proteomes" id="UP000653454">
    <property type="component" value="Unassembled WGS sequence"/>
</dbReference>
<dbReference type="InterPro" id="IPR036928">
    <property type="entry name" value="AS_sf"/>
</dbReference>
<protein>
    <recommendedName>
        <fullName evidence="5">Glutamyl-tRNA(Gln) amidotransferase subunit A, mitochondrial</fullName>
        <shortName evidence="5">Glu-AdT subunit A</shortName>
        <ecNumber evidence="5">6.3.5.7</ecNumber>
    </recommendedName>
</protein>
<accession>A0A8S4G4R0</accession>
<dbReference type="Pfam" id="PF01425">
    <property type="entry name" value="Amidase"/>
    <property type="match status" value="1"/>
</dbReference>
<dbReference type="GO" id="GO:0030956">
    <property type="term" value="C:glutamyl-tRNA(Gln) amidotransferase complex"/>
    <property type="evidence" value="ECO:0007669"/>
    <property type="project" value="UniProtKB-UniRule"/>
</dbReference>
<dbReference type="InterPro" id="IPR023631">
    <property type="entry name" value="Amidase_dom"/>
</dbReference>
<dbReference type="EC" id="6.3.5.7" evidence="5"/>
<name>A0A8S4G4R0_PLUXY</name>
<feature type="active site" description="Charge relay system" evidence="5">
    <location>
        <position position="158"/>
    </location>
</feature>
<dbReference type="GO" id="GO:0005524">
    <property type="term" value="F:ATP binding"/>
    <property type="evidence" value="ECO:0007669"/>
    <property type="project" value="UniProtKB-KW"/>
</dbReference>
<organism evidence="7 8">
    <name type="scientific">Plutella xylostella</name>
    <name type="common">Diamondback moth</name>
    <name type="synonym">Plutella maculipennis</name>
    <dbReference type="NCBI Taxonomy" id="51655"/>
    <lineage>
        <taxon>Eukaryota</taxon>
        <taxon>Metazoa</taxon>
        <taxon>Ecdysozoa</taxon>
        <taxon>Arthropoda</taxon>
        <taxon>Hexapoda</taxon>
        <taxon>Insecta</taxon>
        <taxon>Pterygota</taxon>
        <taxon>Neoptera</taxon>
        <taxon>Endopterygota</taxon>
        <taxon>Lepidoptera</taxon>
        <taxon>Glossata</taxon>
        <taxon>Ditrysia</taxon>
        <taxon>Yponomeutoidea</taxon>
        <taxon>Plutellidae</taxon>
        <taxon>Plutella</taxon>
    </lineage>
</organism>
<evidence type="ECO:0000313" key="7">
    <source>
        <dbReference type="EMBL" id="CAG9134784.1"/>
    </source>
</evidence>
<proteinExistence type="inferred from homology"/>
<keyword evidence="3 5" id="KW-0067">ATP-binding</keyword>
<dbReference type="GO" id="GO:0070681">
    <property type="term" value="P:glutaminyl-tRNAGln biosynthesis via transamidation"/>
    <property type="evidence" value="ECO:0007669"/>
    <property type="project" value="UniProtKB-UniRule"/>
</dbReference>
<evidence type="ECO:0000256" key="2">
    <source>
        <dbReference type="ARBA" id="ARBA00022741"/>
    </source>
</evidence>
<dbReference type="AlphaFoldDB" id="A0A8S4G4R0"/>
<dbReference type="PANTHER" id="PTHR11895">
    <property type="entry name" value="TRANSAMIDASE"/>
    <property type="match status" value="1"/>
</dbReference>
<feature type="active site" description="Acyl-ester intermediate" evidence="5">
    <location>
        <position position="182"/>
    </location>
</feature>
<comment type="subcellular location">
    <subcellularLocation>
        <location evidence="5">Mitochondrion</location>
    </subcellularLocation>
</comment>
<dbReference type="EMBL" id="CAJHNJ030000086">
    <property type="protein sequence ID" value="CAG9134784.1"/>
    <property type="molecule type" value="Genomic_DNA"/>
</dbReference>
<keyword evidence="8" id="KW-1185">Reference proteome</keyword>
<dbReference type="SUPFAM" id="SSF75304">
    <property type="entry name" value="Amidase signature (AS) enzymes"/>
    <property type="match status" value="1"/>
</dbReference>
<dbReference type="GO" id="GO:0032543">
    <property type="term" value="P:mitochondrial translation"/>
    <property type="evidence" value="ECO:0007669"/>
    <property type="project" value="UniProtKB-UniRule"/>
</dbReference>
<evidence type="ECO:0000256" key="5">
    <source>
        <dbReference type="HAMAP-Rule" id="MF_03150"/>
    </source>
</evidence>
<sequence>MNKLSSLTIKQIHQAYRDKLLTPTSFIDQCIEKTKQTKHLNAFVTVTEEIAENHGMESEKRLYKDKKMKALDGISVGVKDNFCTKDVPTTCGSNMLRGFRPAYDATAVARLRGAGACLLGKCNLDEFAMGSGTVDSIFGPTRNPWGYDEQDWRITGGSSGGSAAAVAAGAVAAALGSDTGGSTRNPAAYCGLVGLKPTYGLVSRYGLIPLVNSMDVPGILTRTVEDAAIVLNCIAGPDDLDSTTIKKEFKPVSIKEDFDLSNIRIGIPKEYYCEGMSEEVVDTWRKVADLLENEKAQMRSVSMPHTSISIAVYSILNQCEVASNMARYDGLQYGLRTDKDYSTEELYASSRSQGFNNVVRSRIFTGNYFLLARNYEKYFMKALKLRRLVSDDFAKVFDKDTGVDILLTPTTLSDAPLYSEFCSLHNRDQCARQDYCTQAANLAGAPAVALPAALSRRRLPLSLQLTAPPLAEDLLLNVARQIERLVNFPSATASQTLEKLNISASTLPSASRGLLARLAAAARGASPGPLGPPPDPAGLALRRAAATAQALDDDYQILTLQHKIKEVQLKINRNAKFISSLTSTLSEARGGAGAGVAGGAGGAVERLAADLRAHRHKLTAYKDSADKAKNKYSALEVPGELEPGVLREGCARAAAAAAAAARWARAAEDKECTRRLRQQTLKLQLS</sequence>
<evidence type="ECO:0000259" key="6">
    <source>
        <dbReference type="Pfam" id="PF01425"/>
    </source>
</evidence>
<evidence type="ECO:0000256" key="3">
    <source>
        <dbReference type="ARBA" id="ARBA00022840"/>
    </source>
</evidence>
<keyword evidence="5" id="KW-0496">Mitochondrion</keyword>
<dbReference type="PANTHER" id="PTHR11895:SF7">
    <property type="entry name" value="GLUTAMYL-TRNA(GLN) AMIDOTRANSFERASE SUBUNIT A, MITOCHONDRIAL"/>
    <property type="match status" value="1"/>
</dbReference>
<gene>
    <name evidence="5" type="primary">GatA</name>
    <name evidence="7" type="ORF">PLXY2_LOCUS13085</name>
</gene>
<feature type="domain" description="Amidase" evidence="6">
    <location>
        <begin position="29"/>
        <end position="476"/>
    </location>
</feature>
<comment type="subunit">
    <text evidence="5">Subunit of the heterotrimeric GatCAB amidotransferase (AdT) complex, composed of A, B and C subunits.</text>
</comment>
<evidence type="ECO:0000256" key="4">
    <source>
        <dbReference type="ARBA" id="ARBA00022917"/>
    </source>
</evidence>
<dbReference type="HAMAP" id="MF_00120">
    <property type="entry name" value="GatA"/>
    <property type="match status" value="1"/>
</dbReference>
<dbReference type="GO" id="GO:0005739">
    <property type="term" value="C:mitochondrion"/>
    <property type="evidence" value="ECO:0007669"/>
    <property type="project" value="UniProtKB-SubCell"/>
</dbReference>
<dbReference type="GO" id="GO:0050567">
    <property type="term" value="F:glutaminyl-tRNA synthase (glutamine-hydrolyzing) activity"/>
    <property type="evidence" value="ECO:0007669"/>
    <property type="project" value="UniProtKB-UniRule"/>
</dbReference>
<keyword evidence="2 5" id="KW-0547">Nucleotide-binding</keyword>
<dbReference type="InterPro" id="IPR004412">
    <property type="entry name" value="GatA"/>
</dbReference>
<comment type="similarity">
    <text evidence="5">Belongs to the amidase family. GatA subfamily.</text>
</comment>
<keyword evidence="1 5" id="KW-0436">Ligase</keyword>
<evidence type="ECO:0000313" key="8">
    <source>
        <dbReference type="Proteomes" id="UP000653454"/>
    </source>
</evidence>
<evidence type="ECO:0000256" key="1">
    <source>
        <dbReference type="ARBA" id="ARBA00022598"/>
    </source>
</evidence>
<comment type="caution">
    <text evidence="7">The sequence shown here is derived from an EMBL/GenBank/DDBJ whole genome shotgun (WGS) entry which is preliminary data.</text>
</comment>
<keyword evidence="4 5" id="KW-0648">Protein biosynthesis</keyword>
<feature type="active site" description="Charge relay system" evidence="5">
    <location>
        <position position="79"/>
    </location>
</feature>